<dbReference type="PANTHER" id="PTHR21705">
    <property type="entry name" value="RAI16 PROTEIN-RELATED"/>
    <property type="match status" value="1"/>
</dbReference>
<dbReference type="Pfam" id="PF10257">
    <property type="entry name" value="RAI16-like"/>
    <property type="match status" value="1"/>
</dbReference>
<comment type="similarity">
    <text evidence="1">Belongs to the FHIP family.</text>
</comment>
<dbReference type="PANTHER" id="PTHR21705:SF11">
    <property type="entry name" value="FHIP FAMILY PROTEIN CG3558"/>
    <property type="match status" value="1"/>
</dbReference>
<dbReference type="InterPro" id="IPR045669">
    <property type="entry name" value="FHIP_C"/>
</dbReference>
<reference evidence="5" key="1">
    <citation type="submission" date="2022-11" db="UniProtKB">
        <authorList>
            <consortium name="WormBaseParasite"/>
        </authorList>
    </citation>
    <scope>IDENTIFICATION</scope>
</reference>
<keyword evidence="4" id="KW-1185">Reference proteome</keyword>
<name>A0A915NWK7_9BILA</name>
<organism evidence="4 5">
    <name type="scientific">Meloidogyne floridensis</name>
    <dbReference type="NCBI Taxonomy" id="298350"/>
    <lineage>
        <taxon>Eukaryota</taxon>
        <taxon>Metazoa</taxon>
        <taxon>Ecdysozoa</taxon>
        <taxon>Nematoda</taxon>
        <taxon>Chromadorea</taxon>
        <taxon>Rhabditida</taxon>
        <taxon>Tylenchina</taxon>
        <taxon>Tylenchomorpha</taxon>
        <taxon>Tylenchoidea</taxon>
        <taxon>Meloidogynidae</taxon>
        <taxon>Meloidogyninae</taxon>
        <taxon>Meloidogyne</taxon>
    </lineage>
</organism>
<dbReference type="InterPro" id="IPR019384">
    <property type="entry name" value="FHIP"/>
</dbReference>
<evidence type="ECO:0000313" key="5">
    <source>
        <dbReference type="WBParaSite" id="scf7180000420961.g6014"/>
    </source>
</evidence>
<evidence type="ECO:0000256" key="2">
    <source>
        <dbReference type="SAM" id="MobiDB-lite"/>
    </source>
</evidence>
<evidence type="ECO:0000259" key="3">
    <source>
        <dbReference type="Pfam" id="PF19314"/>
    </source>
</evidence>
<dbReference type="AlphaFoldDB" id="A0A915NWK7"/>
<feature type="compositionally biased region" description="Low complexity" evidence="2">
    <location>
        <begin position="32"/>
        <end position="45"/>
    </location>
</feature>
<feature type="region of interest" description="Disordered" evidence="2">
    <location>
        <begin position="1"/>
        <end position="45"/>
    </location>
</feature>
<feature type="domain" description="FHF complex subunit HOOK-interacting protein C-terminal" evidence="3">
    <location>
        <begin position="878"/>
        <end position="960"/>
    </location>
</feature>
<protein>
    <submittedName>
        <fullName evidence="5">FHF complex subunit HOOK-interacting protein C-terminal domain-containing protein</fullName>
    </submittedName>
</protein>
<sequence>MRRLRSMFTSRERHGGQHTISPQSSVEEEQHSNSPTTPSNSSQNSLDFFVDDLINKKWSDESWAMNVDFASDPSAWENQFGFTWKKLEGLLNKTRRDKNIILKVNEHLSILCKLLVMEVNSQAEPSIGPILEQFFTESILMLAHNWMVQVSPFYVQSCQVLLLHLYENMVNCCQCPQSLLVHKPILVPLLQLLQWCKQSFNVRHSTKIQKYPNSVVSNCLLNLINQIFRQIAEHETLLHFFFDSSLILNEDWAIIEGNNSPKNEEILNEQNLHKPFLIFDMLVPYLYGPEFTSQIARDALLLIMSASNKNEFIAEHIIQKGDLCHVMSAGLSACFSQLPKCVFSEFALDSNEAHKLSVFDVKGMPQLYEFHNALLFTNSVAQIAHYSITRQIVHFIYTGFLLKVFKSSIVESEPKEEELCSRIVYFHLCIETISASALLQAFIKILLTSSTNGEEKSEEEEMNLFEQILVKMHESDRLCRVTLSLIRTLLSLHCEDFLWSTIFRHLLPFIQLRHPNQSRRFDANISLNSANYFLKCIPECAKNVLELCSEEQFETYLREAGKSIRDCEECCSCWALKYDGSLPKSLMCNPQKLINSEGMIVTPRQAFTRHSSARSSFASTGWNRYGHSNRSGRGTLLEGELESNNANLNSLGEDDEQLTNLIERLEDGNEVINNLSSQEEFGEASVLNENEDNRPDYFQFIYDRVSESDLDSFSRRNSEEDSQEEFLNNRKQKNILATKINNNSNSDSEKRQSNLSINLIKQQQQQPTLSPFMSAIVQTNWNEAKNDRNKFINLLNLLPTRSSNNENKLLIEDLSLIDARWQHLEELRIEKLELTQQIAKEPNPFRLNLEGESGGGEEVFLNINGGILMKSTEEKGAGILLESLFDILSNLTENSFNTNIQLLGVFNLLFSYPQPLLTAYLFYVDSLRGNLPLLKINDILKQIKNQIDLYVINNTQISQELFEQELIRIFKNNKLLKNLNNNFQQQNSRERRNKLFFSSTIASLEGQNNFLNLTIKEKNLIYSCIVFIQLCQMLAAFALQHSPPAILIMPSRPA</sequence>
<accession>A0A915NWK7</accession>
<proteinExistence type="inferred from homology"/>
<dbReference type="WBParaSite" id="scf7180000420961.g6014">
    <property type="protein sequence ID" value="scf7180000420961.g6014"/>
    <property type="gene ID" value="scf7180000420961.g6014"/>
</dbReference>
<dbReference type="Pfam" id="PF19314">
    <property type="entry name" value="DUF5917"/>
    <property type="match status" value="1"/>
</dbReference>
<evidence type="ECO:0000313" key="4">
    <source>
        <dbReference type="Proteomes" id="UP000887560"/>
    </source>
</evidence>
<evidence type="ECO:0000256" key="1">
    <source>
        <dbReference type="ARBA" id="ARBA00024336"/>
    </source>
</evidence>
<dbReference type="Proteomes" id="UP000887560">
    <property type="component" value="Unplaced"/>
</dbReference>